<feature type="compositionally biased region" description="Basic and acidic residues" evidence="6">
    <location>
        <begin position="525"/>
        <end position="535"/>
    </location>
</feature>
<evidence type="ECO:0000259" key="7">
    <source>
        <dbReference type="SMART" id="SM01349"/>
    </source>
</evidence>
<evidence type="ECO:0000256" key="1">
    <source>
        <dbReference type="ARBA" id="ARBA00004186"/>
    </source>
</evidence>
<keyword evidence="9" id="KW-1185">Reference proteome</keyword>
<accession>A0A0M9VNR4</accession>
<dbReference type="InterPro" id="IPR011989">
    <property type="entry name" value="ARM-like"/>
</dbReference>
<dbReference type="SUPFAM" id="SSF48371">
    <property type="entry name" value="ARM repeat"/>
    <property type="match status" value="1"/>
</dbReference>
<dbReference type="InterPro" id="IPR034085">
    <property type="entry name" value="TOG"/>
</dbReference>
<feature type="region of interest" description="Disordered" evidence="6">
    <location>
        <begin position="483"/>
        <end position="601"/>
    </location>
</feature>
<feature type="compositionally biased region" description="Polar residues" evidence="6">
    <location>
        <begin position="567"/>
        <end position="578"/>
    </location>
</feature>
<dbReference type="EMBL" id="LGAV01000005">
    <property type="protein sequence ID" value="KOS13642.1"/>
    <property type="molecule type" value="Genomic_DNA"/>
</dbReference>
<dbReference type="VEuPathDB" id="FungiDB:Malapachy_2011"/>
<dbReference type="GO" id="GO:1990023">
    <property type="term" value="C:mitotic spindle midzone"/>
    <property type="evidence" value="ECO:0007669"/>
    <property type="project" value="TreeGrafter"/>
</dbReference>
<comment type="similarity">
    <text evidence="2">Belongs to the CLASP family.</text>
</comment>
<feature type="compositionally biased region" description="Basic and acidic residues" evidence="6">
    <location>
        <begin position="552"/>
        <end position="562"/>
    </location>
</feature>
<name>A0A0M9VNR4_9BASI</name>
<dbReference type="InterPro" id="IPR024395">
    <property type="entry name" value="CLASP_N_dom"/>
</dbReference>
<dbReference type="STRING" id="77020.A0A0M9VNR4"/>
<dbReference type="SMART" id="SM01349">
    <property type="entry name" value="TOG"/>
    <property type="match status" value="1"/>
</dbReference>
<sequence length="867" mass="94978">MDERLAEGELALVHALDTAESTNARIDAIERLVAHWNDVHKVHDVDVAILSLHTHMTNQHIGLTRAVYGALQTLLQVAEPWSLRQALTLVRLCAPPAWERMADTPEAEALLRGMVHVVRHHRGATVQEHDAPTVMWDRMVRHHGLEAVSPSVQCKALDLLPWLHEHDAAPPLSTLTPVLVQCLQQADVTVRRAAKTAIEAMYGSASAEAKTQMRAALAEASVHHTVSEEIGRVLFGAPPAELTSLPDDVKPVYIHSRFDIDLVFQAATKAFEGRETESNWQAREKAVVSVRGMLLATVPDEFALGFVAQIRAWQEGILKAVASLRTTLSMHAISLVRQLALAYGTQLEHTMDAFFTSLLRMAGVTKKLVAQASQLGVSTILACVPMRASYWQQLQAALQDKSVATRVYVCKHLGVILQVHGLKRASLESHHGLATLLACMSKALCDPSIEVRTAARDVFHTLSELYPSDAEALVQSLPPTARKQMATSIRGMSASPAPRRPPSRTGPSRAVLAAKRAAMAQSPMAERRRMPRESVWHPSLVDGPDASTDLMEADRPWHDAHPPRPSMGTSSEEVSTTLPPLRPSTDTPKARRISSPTRTHARLSLPPTSTAWFLSRFEECASNPPTVEKDACLAALAAHTMEEAHWSSLVAYLADPPTDVAAWLPGLAAYLHSDVRVAGLLTQTPITLGILSVLYRLAGYVTDASTTTEDNETQWLSLVYQAGCASSEPGTLTQGGAYAMLDVWCKHTDACTIYTKLDEASLGYEHPTCYLLTLFALEHSLPHIPRDALVTTLTPTVPMTFKALRHSATNVRRACVSTMVQAYVCMQDRDAWVHLYAPLTEQEARLLEVGLGDGSHVQHYIERSKTL</sequence>
<keyword evidence="5" id="KW-0498">Mitosis</keyword>
<dbReference type="OrthoDB" id="46159at2759"/>
<comment type="subcellular location">
    <subcellularLocation>
        <location evidence="1">Cytoplasm</location>
        <location evidence="1">Cytoskeleton</location>
        <location evidence="1">Spindle</location>
    </subcellularLocation>
</comment>
<dbReference type="InterPro" id="IPR016024">
    <property type="entry name" value="ARM-type_fold"/>
</dbReference>
<keyword evidence="5" id="KW-0131">Cell cycle</keyword>
<evidence type="ECO:0000313" key="8">
    <source>
        <dbReference type="EMBL" id="KOS13642.1"/>
    </source>
</evidence>
<feature type="compositionally biased region" description="Low complexity" evidence="6">
    <location>
        <begin position="493"/>
        <end position="520"/>
    </location>
</feature>
<gene>
    <name evidence="8" type="ORF">Malapachy_2011</name>
</gene>
<comment type="caution">
    <text evidence="8">The sequence shown here is derived from an EMBL/GenBank/DDBJ whole genome shotgun (WGS) entry which is preliminary data.</text>
</comment>
<dbReference type="GO" id="GO:0005881">
    <property type="term" value="C:cytoplasmic microtubule"/>
    <property type="evidence" value="ECO:0007669"/>
    <property type="project" value="TreeGrafter"/>
</dbReference>
<dbReference type="Gene3D" id="1.25.10.10">
    <property type="entry name" value="Leucine-rich Repeat Variant"/>
    <property type="match status" value="2"/>
</dbReference>
<dbReference type="PANTHER" id="PTHR21567">
    <property type="entry name" value="CLASP"/>
    <property type="match status" value="1"/>
</dbReference>
<proteinExistence type="inferred from homology"/>
<keyword evidence="3" id="KW-0132">Cell division</keyword>
<dbReference type="GO" id="GO:0051301">
    <property type="term" value="P:cell division"/>
    <property type="evidence" value="ECO:0007669"/>
    <property type="project" value="UniProtKB-KW"/>
</dbReference>
<dbReference type="AlphaFoldDB" id="A0A0M9VNR4"/>
<feature type="domain" description="TOG" evidence="7">
    <location>
        <begin position="253"/>
        <end position="498"/>
    </location>
</feature>
<evidence type="ECO:0000256" key="6">
    <source>
        <dbReference type="SAM" id="MobiDB-lite"/>
    </source>
</evidence>
<dbReference type="Proteomes" id="UP000037751">
    <property type="component" value="Unassembled WGS sequence"/>
</dbReference>
<keyword evidence="4" id="KW-0493">Microtubule</keyword>
<evidence type="ECO:0000256" key="4">
    <source>
        <dbReference type="ARBA" id="ARBA00022701"/>
    </source>
</evidence>
<evidence type="ECO:0000256" key="5">
    <source>
        <dbReference type="ARBA" id="ARBA00022776"/>
    </source>
</evidence>
<protein>
    <submittedName>
        <fullName evidence="8">Suppressor of TUb2 mutation</fullName>
    </submittedName>
</protein>
<dbReference type="GO" id="GO:0090307">
    <property type="term" value="P:mitotic spindle assembly"/>
    <property type="evidence" value="ECO:0007669"/>
    <property type="project" value="TreeGrafter"/>
</dbReference>
<dbReference type="Pfam" id="PF12348">
    <property type="entry name" value="CLASP_N"/>
    <property type="match status" value="1"/>
</dbReference>
<dbReference type="GO" id="GO:0005876">
    <property type="term" value="C:spindle microtubule"/>
    <property type="evidence" value="ECO:0007669"/>
    <property type="project" value="TreeGrafter"/>
</dbReference>
<evidence type="ECO:0000256" key="3">
    <source>
        <dbReference type="ARBA" id="ARBA00022618"/>
    </source>
</evidence>
<dbReference type="RefSeq" id="XP_017991274.1">
    <property type="nucleotide sequence ID" value="XM_018136506.1"/>
</dbReference>
<reference evidence="8 9" key="1">
    <citation type="submission" date="2015-07" db="EMBL/GenBank/DDBJ databases">
        <title>Draft Genome Sequence of Malassezia furfur CBS1878 and Malassezia pachydermatis CBS1879.</title>
        <authorList>
            <person name="Triana S."/>
            <person name="Ohm R."/>
            <person name="Gonzalez A."/>
            <person name="DeCock H."/>
            <person name="Restrepo S."/>
            <person name="Celis A."/>
        </authorList>
    </citation>
    <scope>NUCLEOTIDE SEQUENCE [LARGE SCALE GENOMIC DNA]</scope>
    <source>
        <strain evidence="8 9">CBS 1879</strain>
    </source>
</reference>
<evidence type="ECO:0000256" key="2">
    <source>
        <dbReference type="ARBA" id="ARBA00009549"/>
    </source>
</evidence>
<dbReference type="PANTHER" id="PTHR21567:SF9">
    <property type="entry name" value="CLIP-ASSOCIATING PROTEIN"/>
    <property type="match status" value="1"/>
</dbReference>
<dbReference type="GO" id="GO:0008017">
    <property type="term" value="F:microtubule binding"/>
    <property type="evidence" value="ECO:0007669"/>
    <property type="project" value="TreeGrafter"/>
</dbReference>
<organism evidence="8 9">
    <name type="scientific">Malassezia pachydermatis</name>
    <dbReference type="NCBI Taxonomy" id="77020"/>
    <lineage>
        <taxon>Eukaryota</taxon>
        <taxon>Fungi</taxon>
        <taxon>Dikarya</taxon>
        <taxon>Basidiomycota</taxon>
        <taxon>Ustilaginomycotina</taxon>
        <taxon>Malasseziomycetes</taxon>
        <taxon>Malasseziales</taxon>
        <taxon>Malasseziaceae</taxon>
        <taxon>Malassezia</taxon>
    </lineage>
</organism>
<dbReference type="GO" id="GO:0005815">
    <property type="term" value="C:microtubule organizing center"/>
    <property type="evidence" value="ECO:0007669"/>
    <property type="project" value="TreeGrafter"/>
</dbReference>
<dbReference type="GeneID" id="28728381"/>
<evidence type="ECO:0000313" key="9">
    <source>
        <dbReference type="Proteomes" id="UP000037751"/>
    </source>
</evidence>